<organism evidence="2 3">
    <name type="scientific">Limoniibacter endophyticus</name>
    <dbReference type="NCBI Taxonomy" id="1565040"/>
    <lineage>
        <taxon>Bacteria</taxon>
        <taxon>Pseudomonadati</taxon>
        <taxon>Pseudomonadota</taxon>
        <taxon>Alphaproteobacteria</taxon>
        <taxon>Hyphomicrobiales</taxon>
        <taxon>Bartonellaceae</taxon>
        <taxon>Limoniibacter</taxon>
    </lineage>
</organism>
<reference evidence="2" key="2">
    <citation type="submission" date="2020-09" db="EMBL/GenBank/DDBJ databases">
        <authorList>
            <person name="Sun Q."/>
            <person name="Kim S."/>
        </authorList>
    </citation>
    <scope>NUCLEOTIDE SEQUENCE</scope>
    <source>
        <strain evidence="2">KCTC 42097</strain>
    </source>
</reference>
<evidence type="ECO:0000313" key="2">
    <source>
        <dbReference type="EMBL" id="GHC62967.1"/>
    </source>
</evidence>
<dbReference type="RefSeq" id="WP_189487402.1">
    <property type="nucleotide sequence ID" value="NZ_BMZO01000001.1"/>
</dbReference>
<dbReference type="Pfam" id="PF01755">
    <property type="entry name" value="Glyco_transf_25"/>
    <property type="match status" value="1"/>
</dbReference>
<comment type="caution">
    <text evidence="2">The sequence shown here is derived from an EMBL/GenBank/DDBJ whole genome shotgun (WGS) entry which is preliminary data.</text>
</comment>
<evidence type="ECO:0000313" key="3">
    <source>
        <dbReference type="Proteomes" id="UP000641137"/>
    </source>
</evidence>
<keyword evidence="3" id="KW-1185">Reference proteome</keyword>
<reference evidence="2" key="1">
    <citation type="journal article" date="2014" name="Int. J. Syst. Evol. Microbiol.">
        <title>Complete genome sequence of Corynebacterium casei LMG S-19264T (=DSM 44701T), isolated from a smear-ripened cheese.</title>
        <authorList>
            <consortium name="US DOE Joint Genome Institute (JGI-PGF)"/>
            <person name="Walter F."/>
            <person name="Albersmeier A."/>
            <person name="Kalinowski J."/>
            <person name="Ruckert C."/>
        </authorList>
    </citation>
    <scope>NUCLEOTIDE SEQUENCE</scope>
    <source>
        <strain evidence="2">KCTC 42097</strain>
    </source>
</reference>
<name>A0A8J3GG74_9HYPH</name>
<dbReference type="EMBL" id="BMZO01000001">
    <property type="protein sequence ID" value="GHC62967.1"/>
    <property type="molecule type" value="Genomic_DNA"/>
</dbReference>
<sequence length="258" mass="29522">MLDAVTTANADQNARANFALAVSILTIQPEGGPRRLHAEKQLQTIGLSGTFIQGFSKNDPQIMSEYTSVKNLLFSKRDLTLGEIAVYCGHRAIWRNFLESDAKHLLVMEDDFVVLDPRKFIEALADCLDKQSDWGMVKFFDYRPKRVRRRKQLNATEIVQYKYAASGAVCYLINRQTAENFLKRKRFFRAVDEDFSWGWELGLDVWSVTPNLMADGSETLGGSLLQDDRLAKKKQRNLPRSFWANLIQAYKLTRSLTS</sequence>
<dbReference type="Proteomes" id="UP000641137">
    <property type="component" value="Unassembled WGS sequence"/>
</dbReference>
<evidence type="ECO:0000259" key="1">
    <source>
        <dbReference type="Pfam" id="PF01755"/>
    </source>
</evidence>
<gene>
    <name evidence="2" type="ORF">GCM10010136_04360</name>
</gene>
<proteinExistence type="predicted"/>
<accession>A0A8J3GG74</accession>
<feature type="domain" description="Glycosyl transferase family 25" evidence="1">
    <location>
        <begin position="34"/>
        <end position="189"/>
    </location>
</feature>
<protein>
    <recommendedName>
        <fullName evidence="1">Glycosyl transferase family 25 domain-containing protein</fullName>
    </recommendedName>
</protein>
<dbReference type="AlphaFoldDB" id="A0A8J3GG74"/>
<dbReference type="CDD" id="cd06532">
    <property type="entry name" value="Glyco_transf_25"/>
    <property type="match status" value="1"/>
</dbReference>
<dbReference type="InterPro" id="IPR002654">
    <property type="entry name" value="Glyco_trans_25"/>
</dbReference>